<organism evidence="2 3">
    <name type="scientific">Plectosphaerella cucumerina</name>
    <dbReference type="NCBI Taxonomy" id="40658"/>
    <lineage>
        <taxon>Eukaryota</taxon>
        <taxon>Fungi</taxon>
        <taxon>Dikarya</taxon>
        <taxon>Ascomycota</taxon>
        <taxon>Pezizomycotina</taxon>
        <taxon>Sordariomycetes</taxon>
        <taxon>Hypocreomycetidae</taxon>
        <taxon>Glomerellales</taxon>
        <taxon>Plectosphaerellaceae</taxon>
        <taxon>Plectosphaerella</taxon>
    </lineage>
</organism>
<dbReference type="OrthoDB" id="3692147at2759"/>
<dbReference type="EMBL" id="JAGPXD010000003">
    <property type="protein sequence ID" value="KAH7362220.1"/>
    <property type="molecule type" value="Genomic_DNA"/>
</dbReference>
<evidence type="ECO:0000256" key="1">
    <source>
        <dbReference type="SAM" id="MobiDB-lite"/>
    </source>
</evidence>
<dbReference type="Proteomes" id="UP000813385">
    <property type="component" value="Unassembled WGS sequence"/>
</dbReference>
<evidence type="ECO:0000313" key="2">
    <source>
        <dbReference type="EMBL" id="KAH7362220.1"/>
    </source>
</evidence>
<name>A0A8K0X4Y0_9PEZI</name>
<protein>
    <submittedName>
        <fullName evidence="2">Uncharacterized protein</fullName>
    </submittedName>
</protein>
<feature type="region of interest" description="Disordered" evidence="1">
    <location>
        <begin position="118"/>
        <end position="139"/>
    </location>
</feature>
<keyword evidence="3" id="KW-1185">Reference proteome</keyword>
<accession>A0A8K0X4Y0</accession>
<evidence type="ECO:0000313" key="3">
    <source>
        <dbReference type="Proteomes" id="UP000813385"/>
    </source>
</evidence>
<gene>
    <name evidence="2" type="ORF">B0T11DRAFT_280399</name>
</gene>
<dbReference type="AlphaFoldDB" id="A0A8K0X4Y0"/>
<reference evidence="2" key="1">
    <citation type="journal article" date="2021" name="Nat. Commun.">
        <title>Genetic determinants of endophytism in the Arabidopsis root mycobiome.</title>
        <authorList>
            <person name="Mesny F."/>
            <person name="Miyauchi S."/>
            <person name="Thiergart T."/>
            <person name="Pickel B."/>
            <person name="Atanasova L."/>
            <person name="Karlsson M."/>
            <person name="Huettel B."/>
            <person name="Barry K.W."/>
            <person name="Haridas S."/>
            <person name="Chen C."/>
            <person name="Bauer D."/>
            <person name="Andreopoulos W."/>
            <person name="Pangilinan J."/>
            <person name="LaButti K."/>
            <person name="Riley R."/>
            <person name="Lipzen A."/>
            <person name="Clum A."/>
            <person name="Drula E."/>
            <person name="Henrissat B."/>
            <person name="Kohler A."/>
            <person name="Grigoriev I.V."/>
            <person name="Martin F.M."/>
            <person name="Hacquard S."/>
        </authorList>
    </citation>
    <scope>NUCLEOTIDE SEQUENCE</scope>
    <source>
        <strain evidence="2">MPI-CAGE-AT-0016</strain>
    </source>
</reference>
<comment type="caution">
    <text evidence="2">The sequence shown here is derived from an EMBL/GenBank/DDBJ whole genome shotgun (WGS) entry which is preliminary data.</text>
</comment>
<sequence length="460" mass="50817">MGDLFRIGVLRLAMPTGGWWPHTSLEAHVRRCMSTPSPSAFALRSTHHDAALPVHDTEMNGGLPVTAAAAAEAVSAVSAATAFRHIDAARASAEWVFRVLGVVFLALFIAQPPRNDSLALTKTSTTNKSSPSSKGSTKGYCQACQTASLALRRPASGDRRRRSKAIDPGVLPFIFCAGCGSEHRAHLFSAEERRRSDDARICAGREGRVRLCEHVSFGWEEARRRSGKARDRPAILECQHGSHRGPASTTPGEQTCEDKSVPRAEFWRGKSGNVIVRLVLEVHMNATRYRNNGTTKGPADGTARSRLGEAIGPALSSWWPDCGRNKRLDPVDFLNPARDRAVRGHEEVWYSHDGGSQFLVSLGRCPRGADTEGIVIRLERTLVMQSGPWESQWRSALDPWSWRRSEDVEMEGLSWCSEAECRSHEDEMRAGRCGLRPDDLNRPARGQLLLMPKIRVRTRC</sequence>
<feature type="compositionally biased region" description="Low complexity" evidence="1">
    <location>
        <begin position="121"/>
        <end position="138"/>
    </location>
</feature>
<proteinExistence type="predicted"/>